<evidence type="ECO:0000313" key="1">
    <source>
        <dbReference type="EMBL" id="KUL39723.1"/>
    </source>
</evidence>
<comment type="caution">
    <text evidence="1">The sequence shown here is derived from an EMBL/GenBank/DDBJ whole genome shotgun (WGS) entry which is preliminary data.</text>
</comment>
<dbReference type="SUPFAM" id="SSF81301">
    <property type="entry name" value="Nucleotidyltransferase"/>
    <property type="match status" value="1"/>
</dbReference>
<dbReference type="OrthoDB" id="4162222at2"/>
<dbReference type="InterPro" id="IPR043519">
    <property type="entry name" value="NT_sf"/>
</dbReference>
<gene>
    <name evidence="1" type="ORF">ADL12_14780</name>
</gene>
<organism evidence="1 2">
    <name type="scientific">Streptomyces regalis</name>
    <dbReference type="NCBI Taxonomy" id="68262"/>
    <lineage>
        <taxon>Bacteria</taxon>
        <taxon>Bacillati</taxon>
        <taxon>Actinomycetota</taxon>
        <taxon>Actinomycetes</taxon>
        <taxon>Kitasatosporales</taxon>
        <taxon>Streptomycetaceae</taxon>
        <taxon>Streptomyces</taxon>
    </lineage>
</organism>
<reference evidence="2" key="1">
    <citation type="submission" date="2015-10" db="EMBL/GenBank/DDBJ databases">
        <authorList>
            <person name="Ju K.-S."/>
            <person name="Doroghazi J.R."/>
            <person name="Metcalf W.W."/>
        </authorList>
    </citation>
    <scope>NUCLEOTIDE SEQUENCE [LARGE SCALE GENOMIC DNA]</scope>
    <source>
        <strain evidence="2">NRRL 3151</strain>
    </source>
</reference>
<proteinExistence type="predicted"/>
<evidence type="ECO:0000313" key="2">
    <source>
        <dbReference type="Proteomes" id="UP000053923"/>
    </source>
</evidence>
<accession>A0A0X3V4J7</accession>
<sequence length="261" mass="29106">MRTSLTGCLEEMDRRGLIPDGCLAVCCVGSVARGWSNEGSDYDFNVIATTPWTSESARTIPVPLSPAVVPAVVLYVDGRRWEIKYWLDSQVRQMLDKVTWEQFEADSTTAKALVDAEELFLERMSSCLTLSGSSWAEECKRQVEASAFRAFVTTRSLAEADASIEDAVGQLAAQDLDSAVLSARKALGHTVDALLESEGNFGSRTPKWRARRVRETRPKALPFEEYWTLETMRSFDPADPQAWVNLVVQRCKDLTLEVEIS</sequence>
<dbReference type="EMBL" id="LLZG01000092">
    <property type="protein sequence ID" value="KUL39723.1"/>
    <property type="molecule type" value="Genomic_DNA"/>
</dbReference>
<name>A0A0X3V4J7_9ACTN</name>
<dbReference type="Proteomes" id="UP000053923">
    <property type="component" value="Unassembled WGS sequence"/>
</dbReference>
<protein>
    <recommendedName>
        <fullName evidence="3">Polymerase nucleotidyl transferase domain-containing protein</fullName>
    </recommendedName>
</protein>
<evidence type="ECO:0008006" key="3">
    <source>
        <dbReference type="Google" id="ProtNLM"/>
    </source>
</evidence>
<keyword evidence="2" id="KW-1185">Reference proteome</keyword>
<dbReference type="AlphaFoldDB" id="A0A0X3V4J7"/>
<dbReference type="RefSeq" id="WP_062702450.1">
    <property type="nucleotide sequence ID" value="NZ_LLZG01000092.1"/>
</dbReference>